<feature type="transmembrane region" description="Helical" evidence="6">
    <location>
        <begin position="83"/>
        <end position="102"/>
    </location>
</feature>
<keyword evidence="5 6" id="KW-0472">Membrane</keyword>
<dbReference type="AlphaFoldDB" id="A0A7X0VEJ7"/>
<evidence type="ECO:0000256" key="4">
    <source>
        <dbReference type="ARBA" id="ARBA00022989"/>
    </source>
</evidence>
<keyword evidence="4 6" id="KW-1133">Transmembrane helix</keyword>
<comment type="caution">
    <text evidence="7">The sequence shown here is derived from an EMBL/GenBank/DDBJ whole genome shotgun (WGS) entry which is preliminary data.</text>
</comment>
<feature type="transmembrane region" description="Helical" evidence="6">
    <location>
        <begin position="195"/>
        <end position="216"/>
    </location>
</feature>
<accession>A0A7X0VEJ7</accession>
<dbReference type="PANTHER" id="PTHR43701:SF2">
    <property type="entry name" value="MEMBRANE TRANSPORTER PROTEIN YJNA-RELATED"/>
    <property type="match status" value="1"/>
</dbReference>
<evidence type="ECO:0000256" key="3">
    <source>
        <dbReference type="ARBA" id="ARBA00022692"/>
    </source>
</evidence>
<dbReference type="Proteomes" id="UP000547209">
    <property type="component" value="Unassembled WGS sequence"/>
</dbReference>
<feature type="transmembrane region" description="Helical" evidence="6">
    <location>
        <begin position="251"/>
        <end position="269"/>
    </location>
</feature>
<comment type="subcellular location">
    <subcellularLocation>
        <location evidence="6">Cell membrane</location>
        <topology evidence="6">Multi-pass membrane protein</topology>
    </subcellularLocation>
    <subcellularLocation>
        <location evidence="1">Membrane</location>
        <topology evidence="1">Multi-pass membrane protein</topology>
    </subcellularLocation>
</comment>
<keyword evidence="8" id="KW-1185">Reference proteome</keyword>
<evidence type="ECO:0000256" key="6">
    <source>
        <dbReference type="RuleBase" id="RU363041"/>
    </source>
</evidence>
<dbReference type="Pfam" id="PF01925">
    <property type="entry name" value="TauE"/>
    <property type="match status" value="1"/>
</dbReference>
<feature type="transmembrane region" description="Helical" evidence="6">
    <location>
        <begin position="156"/>
        <end position="189"/>
    </location>
</feature>
<name>A0A7X0VEJ7_9BACL</name>
<comment type="similarity">
    <text evidence="2 6">Belongs to the 4-toluene sulfonate uptake permease (TSUP) (TC 2.A.102) family.</text>
</comment>
<gene>
    <name evidence="7" type="ORF">H7C19_10290</name>
</gene>
<evidence type="ECO:0000256" key="1">
    <source>
        <dbReference type="ARBA" id="ARBA00004141"/>
    </source>
</evidence>
<reference evidence="7 8" key="1">
    <citation type="submission" date="2020-08" db="EMBL/GenBank/DDBJ databases">
        <title>Cohnella phylogeny.</title>
        <authorList>
            <person name="Dunlap C."/>
        </authorList>
    </citation>
    <scope>NUCLEOTIDE SEQUENCE [LARGE SCALE GENOMIC DNA]</scope>
    <source>
        <strain evidence="7 8">DSM 28246</strain>
    </source>
</reference>
<feature type="transmembrane region" description="Helical" evidence="6">
    <location>
        <begin position="52"/>
        <end position="71"/>
    </location>
</feature>
<dbReference type="PANTHER" id="PTHR43701">
    <property type="entry name" value="MEMBRANE TRANSPORTER PROTEIN MJ0441-RELATED"/>
    <property type="match status" value="1"/>
</dbReference>
<dbReference type="GO" id="GO:0005886">
    <property type="term" value="C:plasma membrane"/>
    <property type="evidence" value="ECO:0007669"/>
    <property type="project" value="UniProtKB-SubCell"/>
</dbReference>
<protein>
    <recommendedName>
        <fullName evidence="6">Probable membrane transporter protein</fullName>
    </recommendedName>
</protein>
<proteinExistence type="inferred from homology"/>
<evidence type="ECO:0000256" key="2">
    <source>
        <dbReference type="ARBA" id="ARBA00009142"/>
    </source>
</evidence>
<keyword evidence="6" id="KW-1003">Cell membrane</keyword>
<feature type="transmembrane region" description="Helical" evidence="6">
    <location>
        <begin position="7"/>
        <end position="32"/>
    </location>
</feature>
<sequence>MTQVGWIVIVLIGVVSAIFGSIVGLGGGIVIVPSLVLIGPSLLGETIASQTAVGTSLAVLIFTALTATWTYKKQGKVDFRSGWLFFSTSGPAAMAGALLTNAIPQGPFQLAFGAFMLAMFGLMVARERMKPLRIDWPIQRTFTDGAGTTYTYGYNLALALVIGCGVGLASGLFGIGGGSLFVPLMVLLFRFPPHVATASSMFVIFLSSVLGSTVHLWHGNIDWPLFCALAPGAIVGGRLGAVIASRMSGKQLMWLLRVTLLLVAVYLIVKGIREL</sequence>
<keyword evidence="3 6" id="KW-0812">Transmembrane</keyword>
<feature type="transmembrane region" description="Helical" evidence="6">
    <location>
        <begin position="223"/>
        <end position="245"/>
    </location>
</feature>
<feature type="transmembrane region" description="Helical" evidence="6">
    <location>
        <begin position="108"/>
        <end position="125"/>
    </location>
</feature>
<evidence type="ECO:0000313" key="8">
    <source>
        <dbReference type="Proteomes" id="UP000547209"/>
    </source>
</evidence>
<evidence type="ECO:0000313" key="7">
    <source>
        <dbReference type="EMBL" id="MBB6671077.1"/>
    </source>
</evidence>
<dbReference type="EMBL" id="JACJVP010000016">
    <property type="protein sequence ID" value="MBB6671077.1"/>
    <property type="molecule type" value="Genomic_DNA"/>
</dbReference>
<dbReference type="InterPro" id="IPR051598">
    <property type="entry name" value="TSUP/Inactive_protease-like"/>
</dbReference>
<evidence type="ECO:0000256" key="5">
    <source>
        <dbReference type="ARBA" id="ARBA00023136"/>
    </source>
</evidence>
<organism evidence="7 8">
    <name type="scientific">Cohnella nanjingensis</name>
    <dbReference type="NCBI Taxonomy" id="1387779"/>
    <lineage>
        <taxon>Bacteria</taxon>
        <taxon>Bacillati</taxon>
        <taxon>Bacillota</taxon>
        <taxon>Bacilli</taxon>
        <taxon>Bacillales</taxon>
        <taxon>Paenibacillaceae</taxon>
        <taxon>Cohnella</taxon>
    </lineage>
</organism>
<dbReference type="InterPro" id="IPR002781">
    <property type="entry name" value="TM_pro_TauE-like"/>
</dbReference>